<dbReference type="PANTHER" id="PTHR46623:SF6">
    <property type="entry name" value="ALPHA_BETA-HYDROLASES SUPERFAMILY PROTEIN"/>
    <property type="match status" value="1"/>
</dbReference>
<dbReference type="Pfam" id="PF01738">
    <property type="entry name" value="DLH"/>
    <property type="match status" value="1"/>
</dbReference>
<organism evidence="3 4">
    <name type="scientific">Thermonema lapsum</name>
    <dbReference type="NCBI Taxonomy" id="28195"/>
    <lineage>
        <taxon>Bacteria</taxon>
        <taxon>Pseudomonadati</taxon>
        <taxon>Bacteroidota</taxon>
        <taxon>Cytophagia</taxon>
        <taxon>Cytophagales</taxon>
        <taxon>Thermonemataceae</taxon>
        <taxon>Thermonema</taxon>
    </lineage>
</organism>
<gene>
    <name evidence="3" type="ORF">FHS56_001355</name>
</gene>
<keyword evidence="4" id="KW-1185">Reference proteome</keyword>
<feature type="chain" id="PRO_5032658705" evidence="1">
    <location>
        <begin position="20"/>
        <end position="282"/>
    </location>
</feature>
<dbReference type="RefSeq" id="WP_166919105.1">
    <property type="nucleotide sequence ID" value="NZ_JAASRN010000002.1"/>
</dbReference>
<dbReference type="InterPro" id="IPR002925">
    <property type="entry name" value="Dienelactn_hydro"/>
</dbReference>
<dbReference type="EC" id="3.1.1.45" evidence="3"/>
<dbReference type="EMBL" id="JAASRN010000002">
    <property type="protein sequence ID" value="NIK73842.1"/>
    <property type="molecule type" value="Genomic_DNA"/>
</dbReference>
<name>A0A846MR41_9BACT</name>
<dbReference type="PANTHER" id="PTHR46623">
    <property type="entry name" value="CARBOXYMETHYLENEBUTENOLIDASE-RELATED"/>
    <property type="match status" value="1"/>
</dbReference>
<dbReference type="Proteomes" id="UP000537126">
    <property type="component" value="Unassembled WGS sequence"/>
</dbReference>
<evidence type="ECO:0000313" key="3">
    <source>
        <dbReference type="EMBL" id="NIK73842.1"/>
    </source>
</evidence>
<reference evidence="3 4" key="1">
    <citation type="submission" date="2020-03" db="EMBL/GenBank/DDBJ databases">
        <title>Genomic Encyclopedia of Type Strains, Phase IV (KMG-IV): sequencing the most valuable type-strain genomes for metagenomic binning, comparative biology and taxonomic classification.</title>
        <authorList>
            <person name="Goeker M."/>
        </authorList>
    </citation>
    <scope>NUCLEOTIDE SEQUENCE [LARGE SCALE GENOMIC DNA]</scope>
    <source>
        <strain evidence="3 4">DSM 5718</strain>
    </source>
</reference>
<dbReference type="GO" id="GO:0008806">
    <property type="term" value="F:carboxymethylenebutenolidase activity"/>
    <property type="evidence" value="ECO:0007669"/>
    <property type="project" value="UniProtKB-EC"/>
</dbReference>
<evidence type="ECO:0000259" key="2">
    <source>
        <dbReference type="Pfam" id="PF01738"/>
    </source>
</evidence>
<keyword evidence="3" id="KW-0378">Hydrolase</keyword>
<comment type="caution">
    <text evidence="3">The sequence shown here is derived from an EMBL/GenBank/DDBJ whole genome shotgun (WGS) entry which is preliminary data.</text>
</comment>
<dbReference type="AlphaFoldDB" id="A0A846MR41"/>
<dbReference type="InterPro" id="IPR029058">
    <property type="entry name" value="AB_hydrolase_fold"/>
</dbReference>
<proteinExistence type="predicted"/>
<evidence type="ECO:0000313" key="4">
    <source>
        <dbReference type="Proteomes" id="UP000537126"/>
    </source>
</evidence>
<dbReference type="InterPro" id="IPR051049">
    <property type="entry name" value="Dienelactone_hydrolase-like"/>
</dbReference>
<dbReference type="SUPFAM" id="SSF53474">
    <property type="entry name" value="alpha/beta-Hydrolases"/>
    <property type="match status" value="1"/>
</dbReference>
<sequence length="282" mass="31521">MNRLLTILILSLLCSGLYAQTPACCTSATRSFAAFASDKSFNSQHEIPLPYRHNSDIGKDITFPVEDGQAAHAYELRAQKPSPLWLFVFHEWWGLNDHIKKEAEKLYKDLGGKVNVLALDLYDRQVATTREEAAQLMQSAQEARIRSIIRGAAQYAGKKAHIATIGWCFGGGWSMQAALMLGKQAHACIIYYGMPEQNIEKLKSLRAPVLGIFATQDRWINPEVVKAFEQAMKAAGKALEVYSYDADHAFANPSNPHYQSEATAQAYDKTLKFLQRHLLGKD</sequence>
<accession>A0A846MR41</accession>
<dbReference type="Gene3D" id="3.40.50.1820">
    <property type="entry name" value="alpha/beta hydrolase"/>
    <property type="match status" value="1"/>
</dbReference>
<evidence type="ECO:0000256" key="1">
    <source>
        <dbReference type="SAM" id="SignalP"/>
    </source>
</evidence>
<feature type="signal peptide" evidence="1">
    <location>
        <begin position="1"/>
        <end position="19"/>
    </location>
</feature>
<protein>
    <submittedName>
        <fullName evidence="3">Carboxymethylenebutenolidase</fullName>
        <ecNumber evidence="3">3.1.1.45</ecNumber>
    </submittedName>
</protein>
<feature type="domain" description="Dienelactone hydrolase" evidence="2">
    <location>
        <begin position="86"/>
        <end position="277"/>
    </location>
</feature>
<keyword evidence="1" id="KW-0732">Signal</keyword>